<comment type="similarity">
    <text evidence="3 11">Belongs to the UMP kinase family.</text>
</comment>
<proteinExistence type="inferred from homology"/>
<accession>A0A0S1SJC0</accession>
<dbReference type="AlphaFoldDB" id="A0A0S1SME3"/>
<keyword evidence="4 11" id="KW-0963">Cytoplasm</keyword>
<dbReference type="Proteomes" id="UP000069135">
    <property type="component" value="Chromosome"/>
</dbReference>
<dbReference type="EC" id="2.7.4.22" evidence="11"/>
<comment type="function">
    <text evidence="11">Catalyzes the reversible phosphorylation of UMP to UDP.</text>
</comment>
<dbReference type="InterPro" id="IPR011817">
    <property type="entry name" value="Uridylate_kinase"/>
</dbReference>
<evidence type="ECO:0000256" key="9">
    <source>
        <dbReference type="ARBA" id="ARBA00022975"/>
    </source>
</evidence>
<feature type="binding site" evidence="11">
    <location>
        <begin position="132"/>
        <end position="139"/>
    </location>
    <ligand>
        <name>UMP</name>
        <dbReference type="ChEBI" id="CHEBI:57865"/>
    </ligand>
</feature>
<dbReference type="NCBIfam" id="TIGR02075">
    <property type="entry name" value="pyrH_bact"/>
    <property type="match status" value="1"/>
</dbReference>
<comment type="subunit">
    <text evidence="11">Homohexamer.</text>
</comment>
<feature type="domain" description="Aspartate/glutamate/uridylate kinase" evidence="12">
    <location>
        <begin position="4"/>
        <end position="213"/>
    </location>
</feature>
<evidence type="ECO:0000256" key="7">
    <source>
        <dbReference type="ARBA" id="ARBA00022777"/>
    </source>
</evidence>
<dbReference type="PANTHER" id="PTHR42833:SF4">
    <property type="entry name" value="URIDYLATE KINASE PUMPKIN, CHLOROPLASTIC"/>
    <property type="match status" value="1"/>
</dbReference>
<keyword evidence="9 11" id="KW-0665">Pyrimidine biosynthesis</keyword>
<reference evidence="13 14" key="2">
    <citation type="journal article" date="2016" name="PeerJ">
        <title>Analysis of five complete genome sequences for members of the class Peribacteria in the recently recognized Peregrinibacteria bacterial phylum.</title>
        <authorList>
            <person name="Anantharaman K."/>
            <person name="Brown C.T."/>
            <person name="Burstein D."/>
            <person name="Castelle C.J."/>
            <person name="Probst A.J."/>
            <person name="Thomas B.C."/>
            <person name="Williams K.H."/>
            <person name="Banfield J.F."/>
        </authorList>
    </citation>
    <scope>NUCLEOTIDE SEQUENCE [LARGE SCALE GENOMIC DNA]</scope>
    <source>
        <strain evidence="13">RIFOXYD1_FULL_PER-ii_59_16</strain>
    </source>
</reference>
<evidence type="ECO:0000256" key="2">
    <source>
        <dbReference type="ARBA" id="ARBA00004791"/>
    </source>
</evidence>
<dbReference type="PIRSF" id="PIRSF005650">
    <property type="entry name" value="Uridylate_kin"/>
    <property type="match status" value="1"/>
</dbReference>
<evidence type="ECO:0000256" key="1">
    <source>
        <dbReference type="ARBA" id="ARBA00004496"/>
    </source>
</evidence>
<accession>A0A0S1SP63</accession>
<feature type="binding site" evidence="11">
    <location>
        <position position="71"/>
    </location>
    <ligand>
        <name>UMP</name>
        <dbReference type="ChEBI" id="CHEBI:57865"/>
    </ligand>
</feature>
<evidence type="ECO:0000259" key="12">
    <source>
        <dbReference type="Pfam" id="PF00696"/>
    </source>
</evidence>
<dbReference type="InterPro" id="IPR036393">
    <property type="entry name" value="AceGlu_kinase-like_sf"/>
</dbReference>
<dbReference type="PANTHER" id="PTHR42833">
    <property type="entry name" value="URIDYLATE KINASE"/>
    <property type="match status" value="1"/>
</dbReference>
<feature type="binding site" evidence="11">
    <location>
        <position position="160"/>
    </location>
    <ligand>
        <name>ATP</name>
        <dbReference type="ChEBI" id="CHEBI:30616"/>
    </ligand>
</feature>
<keyword evidence="6 11" id="KW-0547">Nucleotide-binding</keyword>
<dbReference type="FunFam" id="3.40.1160.10:FF:000001">
    <property type="entry name" value="Uridylate kinase"/>
    <property type="match status" value="1"/>
</dbReference>
<dbReference type="HAMAP" id="MF_01220_B">
    <property type="entry name" value="PyrH_B"/>
    <property type="match status" value="1"/>
</dbReference>
<feature type="binding site" evidence="11">
    <location>
        <position position="56"/>
    </location>
    <ligand>
        <name>ATP</name>
        <dbReference type="ChEBI" id="CHEBI:30616"/>
    </ligand>
</feature>
<reference evidence="14" key="1">
    <citation type="submission" date="2015-10" db="EMBL/GenBank/DDBJ databases">
        <title>Analysis of five complete genome sequences for members of the class Peribacteria in the recently recognized Peregrinibacteria bacterial phylum.</title>
        <authorList>
            <person name="Anantharaman K."/>
            <person name="Brown C.T."/>
            <person name="Burstein D."/>
            <person name="Castelle C.J."/>
            <person name="Probst A.J."/>
            <person name="Thomas B.C."/>
            <person name="Williams K.H."/>
            <person name="Banfield J.F."/>
        </authorList>
    </citation>
    <scope>NUCLEOTIDE SEQUENCE [LARGE SCALE GENOMIC DNA]</scope>
</reference>
<keyword evidence="7 11" id="KW-0418">Kinase</keyword>
<dbReference type="GO" id="GO:0005737">
    <property type="term" value="C:cytoplasm"/>
    <property type="evidence" value="ECO:0007669"/>
    <property type="project" value="UniProtKB-SubCell"/>
</dbReference>
<comment type="catalytic activity">
    <reaction evidence="10 11">
        <text>UMP + ATP = UDP + ADP</text>
        <dbReference type="Rhea" id="RHEA:24400"/>
        <dbReference type="ChEBI" id="CHEBI:30616"/>
        <dbReference type="ChEBI" id="CHEBI:57865"/>
        <dbReference type="ChEBI" id="CHEBI:58223"/>
        <dbReference type="ChEBI" id="CHEBI:456216"/>
        <dbReference type="EC" id="2.7.4.22"/>
    </reaction>
</comment>
<protein>
    <recommendedName>
        <fullName evidence="11">Uridylate kinase</fullName>
        <shortName evidence="11">UK</shortName>
        <ecNumber evidence="11">2.7.4.22</ecNumber>
    </recommendedName>
    <alternativeName>
        <fullName evidence="11">Uridine monophosphate kinase</fullName>
        <shortName evidence="11">UMP kinase</shortName>
        <shortName evidence="11">UMPK</shortName>
    </alternativeName>
</protein>
<evidence type="ECO:0000256" key="8">
    <source>
        <dbReference type="ARBA" id="ARBA00022840"/>
    </source>
</evidence>
<keyword evidence="5 11" id="KW-0808">Transferase</keyword>
<evidence type="ECO:0000313" key="14">
    <source>
        <dbReference type="Proteomes" id="UP000069135"/>
    </source>
</evidence>
<dbReference type="GO" id="GO:0005524">
    <property type="term" value="F:ATP binding"/>
    <property type="evidence" value="ECO:0007669"/>
    <property type="project" value="UniProtKB-KW"/>
</dbReference>
<evidence type="ECO:0000256" key="10">
    <source>
        <dbReference type="ARBA" id="ARBA00047767"/>
    </source>
</evidence>
<name>A0A0S1SME3_9BACT</name>
<dbReference type="SUPFAM" id="SSF53633">
    <property type="entry name" value="Carbamate kinase-like"/>
    <property type="match status" value="1"/>
</dbReference>
<accession>A0A0S1SP06</accession>
<evidence type="ECO:0000256" key="3">
    <source>
        <dbReference type="ARBA" id="ARBA00007614"/>
    </source>
</evidence>
<feature type="binding site" evidence="11">
    <location>
        <position position="52"/>
    </location>
    <ligand>
        <name>ATP</name>
        <dbReference type="ChEBI" id="CHEBI:30616"/>
    </ligand>
</feature>
<dbReference type="UniPathway" id="UPA00159">
    <property type="reaction ID" value="UER00275"/>
</dbReference>
<evidence type="ECO:0000256" key="5">
    <source>
        <dbReference type="ARBA" id="ARBA00022679"/>
    </source>
</evidence>
<comment type="pathway">
    <text evidence="2 11">Pyrimidine metabolism; CTP biosynthesis via de novo pathway; UDP from UMP (UMPK route): step 1/1.</text>
</comment>
<evidence type="ECO:0000313" key="13">
    <source>
        <dbReference type="EMBL" id="ALM13198.1"/>
    </source>
</evidence>
<feature type="binding site" evidence="11">
    <location>
        <position position="51"/>
    </location>
    <ligand>
        <name>UMP</name>
        <dbReference type="ChEBI" id="CHEBI:57865"/>
    </ligand>
</feature>
<evidence type="ECO:0000256" key="4">
    <source>
        <dbReference type="ARBA" id="ARBA00022490"/>
    </source>
</evidence>
<evidence type="ECO:0000256" key="11">
    <source>
        <dbReference type="HAMAP-Rule" id="MF_01220"/>
    </source>
</evidence>
<dbReference type="Gene3D" id="3.40.1160.10">
    <property type="entry name" value="Acetylglutamate kinase-like"/>
    <property type="match status" value="1"/>
</dbReference>
<dbReference type="EMBL" id="CP013065">
    <property type="protein sequence ID" value="ALM13198.1"/>
    <property type="molecule type" value="Genomic_DNA"/>
</dbReference>
<dbReference type="KEGG" id="prf:PeribacterA2_0510"/>
<dbReference type="GO" id="GO:0033862">
    <property type="term" value="F:UMP kinase activity"/>
    <property type="evidence" value="ECO:0007669"/>
    <property type="project" value="UniProtKB-EC"/>
</dbReference>
<feature type="binding site" evidence="11">
    <location>
        <position position="159"/>
    </location>
    <ligand>
        <name>ATP</name>
        <dbReference type="ChEBI" id="CHEBI:30616"/>
    </ligand>
</feature>
<comment type="caution">
    <text evidence="11">Lacks conserved residue(s) required for the propagation of feature annotation.</text>
</comment>
<dbReference type="InterPro" id="IPR015963">
    <property type="entry name" value="Uridylate_kinase_bac"/>
</dbReference>
<dbReference type="Pfam" id="PF00696">
    <property type="entry name" value="AA_kinase"/>
    <property type="match status" value="1"/>
</dbReference>
<dbReference type="GO" id="GO:0006225">
    <property type="term" value="P:UDP biosynthetic process"/>
    <property type="evidence" value="ECO:0007669"/>
    <property type="project" value="TreeGrafter"/>
</dbReference>
<dbReference type="InterPro" id="IPR001048">
    <property type="entry name" value="Asp/Glu/Uridylate_kinase"/>
</dbReference>
<feature type="binding site" evidence="11">
    <location>
        <position position="168"/>
    </location>
    <ligand>
        <name>ATP</name>
        <dbReference type="ChEBI" id="CHEBI:30616"/>
    </ligand>
</feature>
<accession>A0A0S1SME3</accession>
<feature type="binding site" evidence="11">
    <location>
        <position position="165"/>
    </location>
    <ligand>
        <name>ATP</name>
        <dbReference type="ChEBI" id="CHEBI:30616"/>
    </ligand>
</feature>
<dbReference type="GO" id="GO:0044210">
    <property type="term" value="P:'de novo' CTP biosynthetic process"/>
    <property type="evidence" value="ECO:0007669"/>
    <property type="project" value="UniProtKB-UniRule"/>
</dbReference>
<keyword evidence="8 11" id="KW-0067">ATP-binding</keyword>
<accession>A0A0S1SRK1</accession>
<dbReference type="CDD" id="cd04254">
    <property type="entry name" value="AAK_UMPK-PyrH-Ec"/>
    <property type="match status" value="1"/>
</dbReference>
<dbReference type="PATRIC" id="fig|1735161.3.peg.500"/>
<evidence type="ECO:0000256" key="6">
    <source>
        <dbReference type="ARBA" id="ARBA00022741"/>
    </source>
</evidence>
<sequence length="235" mass="25787">MKYKRIMLKISGESLASGRGFGIEHKTLQKIAKRICEVAKKDIEIAIVIGGGNIWRYRDTKESGIERTSSDAMGMLATVMNAVALQSALETQGCYTRVLSAVDIPQLAEPYIRRRAVRHLEKGRIVICAGGTGNPYFTTDSAAALRALELGCDILLKATNVAGVYDKDPKKSRNAKLYSELTYQQAIEQHLNVMDQAAFSLCADASLPIRVFDFNKEGNLLRAATGEKIGTLVHH</sequence>
<comment type="subcellular location">
    <subcellularLocation>
        <location evidence="1 11">Cytoplasm</location>
    </subcellularLocation>
</comment>
<organism evidence="13 14">
    <name type="scientific">Candidatus Peribacter riflensis</name>
    <dbReference type="NCBI Taxonomy" id="1735162"/>
    <lineage>
        <taxon>Bacteria</taxon>
        <taxon>Candidatus Peregrinibacteriota</taxon>
        <taxon>Candidatus Peribacteria</taxon>
        <taxon>Candidatus Peribacterales</taxon>
        <taxon>Candidatus Peribacteraceae</taxon>
        <taxon>Candidatus Peribacter</taxon>
    </lineage>
</organism>
<feature type="binding site" evidence="11">
    <location>
        <begin position="9"/>
        <end position="12"/>
    </location>
    <ligand>
        <name>ATP</name>
        <dbReference type="ChEBI" id="CHEBI:30616"/>
    </ligand>
</feature>
<dbReference type="STRING" id="1735162.PeribacterB2_0509"/>
<comment type="activity regulation">
    <text evidence="11">Inhibited by UTP.</text>
</comment>
<gene>
    <name evidence="11" type="primary">pyrH</name>
    <name evidence="13" type="ORF">PeribacterD1_0510</name>
</gene>